<dbReference type="InterPro" id="IPR013210">
    <property type="entry name" value="LRR_N_plant-typ"/>
</dbReference>
<dbReference type="Proteomes" id="UP001154282">
    <property type="component" value="Unassembled WGS sequence"/>
</dbReference>
<evidence type="ECO:0000259" key="12">
    <source>
        <dbReference type="PROSITE" id="PS50011"/>
    </source>
</evidence>
<dbReference type="Pfam" id="PF13855">
    <property type="entry name" value="LRR_8"/>
    <property type="match status" value="1"/>
</dbReference>
<dbReference type="InterPro" id="IPR046959">
    <property type="entry name" value="PRK1-6/SRF4-like"/>
</dbReference>
<evidence type="ECO:0000256" key="2">
    <source>
        <dbReference type="ARBA" id="ARBA00022553"/>
    </source>
</evidence>
<keyword evidence="14" id="KW-1185">Reference proteome</keyword>
<evidence type="ECO:0000256" key="1">
    <source>
        <dbReference type="ARBA" id="ARBA00004167"/>
    </source>
</evidence>
<evidence type="ECO:0000313" key="13">
    <source>
        <dbReference type="EMBL" id="CAI0438832.1"/>
    </source>
</evidence>
<dbReference type="PROSITE" id="PS50011">
    <property type="entry name" value="PROTEIN_KINASE_DOM"/>
    <property type="match status" value="1"/>
</dbReference>
<comment type="caution">
    <text evidence="13">The sequence shown here is derived from an EMBL/GenBank/DDBJ whole genome shotgun (WGS) entry which is preliminary data.</text>
</comment>
<evidence type="ECO:0000256" key="9">
    <source>
        <dbReference type="ARBA" id="ARBA00023170"/>
    </source>
</evidence>
<comment type="subcellular location">
    <subcellularLocation>
        <location evidence="1">Membrane</location>
        <topology evidence="1">Single-pass membrane protein</topology>
    </subcellularLocation>
</comment>
<keyword evidence="5" id="KW-0732">Signal</keyword>
<dbReference type="PANTHER" id="PTHR48007">
    <property type="entry name" value="LEUCINE-RICH REPEAT RECEPTOR-LIKE PROTEIN KINASE PXC1"/>
    <property type="match status" value="1"/>
</dbReference>
<organism evidence="13 14">
    <name type="scientific">Linum tenue</name>
    <dbReference type="NCBI Taxonomy" id="586396"/>
    <lineage>
        <taxon>Eukaryota</taxon>
        <taxon>Viridiplantae</taxon>
        <taxon>Streptophyta</taxon>
        <taxon>Embryophyta</taxon>
        <taxon>Tracheophyta</taxon>
        <taxon>Spermatophyta</taxon>
        <taxon>Magnoliopsida</taxon>
        <taxon>eudicotyledons</taxon>
        <taxon>Gunneridae</taxon>
        <taxon>Pentapetalae</taxon>
        <taxon>rosids</taxon>
        <taxon>fabids</taxon>
        <taxon>Malpighiales</taxon>
        <taxon>Linaceae</taxon>
        <taxon>Linum</taxon>
    </lineage>
</organism>
<dbReference type="InterPro" id="IPR001611">
    <property type="entry name" value="Leu-rich_rpt"/>
</dbReference>
<dbReference type="InterPro" id="IPR011009">
    <property type="entry name" value="Kinase-like_dom_sf"/>
</dbReference>
<evidence type="ECO:0000256" key="6">
    <source>
        <dbReference type="ARBA" id="ARBA00022737"/>
    </source>
</evidence>
<dbReference type="EMBL" id="CAMGYJ010000006">
    <property type="protein sequence ID" value="CAI0438832.1"/>
    <property type="molecule type" value="Genomic_DNA"/>
</dbReference>
<gene>
    <name evidence="13" type="ORF">LITE_LOCUS25936</name>
</gene>
<evidence type="ECO:0000256" key="11">
    <source>
        <dbReference type="SAM" id="Phobius"/>
    </source>
</evidence>
<dbReference type="GO" id="GO:0005524">
    <property type="term" value="F:ATP binding"/>
    <property type="evidence" value="ECO:0007669"/>
    <property type="project" value="InterPro"/>
</dbReference>
<feature type="transmembrane region" description="Helical" evidence="11">
    <location>
        <begin position="255"/>
        <end position="280"/>
    </location>
</feature>
<evidence type="ECO:0000256" key="5">
    <source>
        <dbReference type="ARBA" id="ARBA00022729"/>
    </source>
</evidence>
<keyword evidence="2" id="KW-0597">Phosphoprotein</keyword>
<dbReference type="SUPFAM" id="SSF52058">
    <property type="entry name" value="L domain-like"/>
    <property type="match status" value="1"/>
</dbReference>
<evidence type="ECO:0000256" key="10">
    <source>
        <dbReference type="SAM" id="MobiDB-lite"/>
    </source>
</evidence>
<dbReference type="Pfam" id="PF00069">
    <property type="entry name" value="Pkinase"/>
    <property type="match status" value="1"/>
</dbReference>
<feature type="transmembrane region" description="Helical" evidence="11">
    <location>
        <begin position="12"/>
        <end position="29"/>
    </location>
</feature>
<name>A0AAV0LXM7_9ROSI</name>
<evidence type="ECO:0000256" key="7">
    <source>
        <dbReference type="ARBA" id="ARBA00022989"/>
    </source>
</evidence>
<dbReference type="PANTHER" id="PTHR48007:SF67">
    <property type="entry name" value="POLLEN RECEPTOR-LIKE KINASE 1"/>
    <property type="match status" value="1"/>
</dbReference>
<dbReference type="InterPro" id="IPR032675">
    <property type="entry name" value="LRR_dom_sf"/>
</dbReference>
<feature type="region of interest" description="Disordered" evidence="10">
    <location>
        <begin position="307"/>
        <end position="336"/>
    </location>
</feature>
<keyword evidence="8 11" id="KW-0472">Membrane</keyword>
<dbReference type="FunFam" id="1.10.510.10:FF:000480">
    <property type="entry name" value="Pollen receptor-like kinase 1"/>
    <property type="match status" value="1"/>
</dbReference>
<keyword evidence="4 11" id="KW-0812">Transmembrane</keyword>
<accession>A0AAV0LXM7</accession>
<dbReference type="GO" id="GO:0004672">
    <property type="term" value="F:protein kinase activity"/>
    <property type="evidence" value="ECO:0007669"/>
    <property type="project" value="InterPro"/>
</dbReference>
<reference evidence="13" key="1">
    <citation type="submission" date="2022-08" db="EMBL/GenBank/DDBJ databases">
        <authorList>
            <person name="Gutierrez-Valencia J."/>
        </authorList>
    </citation>
    <scope>NUCLEOTIDE SEQUENCE</scope>
</reference>
<evidence type="ECO:0000256" key="4">
    <source>
        <dbReference type="ARBA" id="ARBA00022692"/>
    </source>
</evidence>
<keyword evidence="9" id="KW-0675">Receptor</keyword>
<proteinExistence type="predicted"/>
<evidence type="ECO:0000256" key="3">
    <source>
        <dbReference type="ARBA" id="ARBA00022614"/>
    </source>
</evidence>
<dbReference type="Pfam" id="PF08263">
    <property type="entry name" value="LRRNT_2"/>
    <property type="match status" value="1"/>
</dbReference>
<keyword evidence="3" id="KW-0433">Leucine-rich repeat</keyword>
<dbReference type="Gene3D" id="1.10.510.10">
    <property type="entry name" value="Transferase(Phosphotransferase) domain 1"/>
    <property type="match status" value="1"/>
</dbReference>
<feature type="domain" description="Protein kinase" evidence="12">
    <location>
        <begin position="357"/>
        <end position="633"/>
    </location>
</feature>
<dbReference type="AlphaFoldDB" id="A0AAV0LXM7"/>
<dbReference type="InterPro" id="IPR000719">
    <property type="entry name" value="Prot_kinase_dom"/>
</dbReference>
<evidence type="ECO:0000256" key="8">
    <source>
        <dbReference type="ARBA" id="ARBA00023136"/>
    </source>
</evidence>
<keyword evidence="7 11" id="KW-1133">Transmembrane helix</keyword>
<keyword evidence="6" id="KW-0677">Repeat</keyword>
<evidence type="ECO:0000313" key="14">
    <source>
        <dbReference type="Proteomes" id="UP001154282"/>
    </source>
</evidence>
<dbReference type="GO" id="GO:0016020">
    <property type="term" value="C:membrane"/>
    <property type="evidence" value="ECO:0007669"/>
    <property type="project" value="UniProtKB-SubCell"/>
</dbReference>
<protein>
    <recommendedName>
        <fullName evidence="12">Protein kinase domain-containing protein</fullName>
    </recommendedName>
</protein>
<sequence length="670" mass="73137">MITTTKPPPPSLIPSLIIITIVITSPCFFPPTATSAAVNEAEILLTFKKSLSNPSALQSWNATSSPPCTRDSSKWAGLRCTGGSVEKLILDNMGLAGIIDVDSLTKLTKLRTFSAMGNNFDGPFPPFSRLPLKNLYLTGNKFSGEIPADGFRGMASLKDLYLGHNQFAGPLPGSLVGLNKLSELGLEGNQFTGGIPDLQQPLTVFNVSVNNLAGPIPRNLADRFNQSSFSGNKELCGKPLPAACKAGKRKTKTKTILIIAAIIAVVTILGAILACTFIQARGSRRGEQAQFDDTRNLKKFGAAGRMGPKMQAHKNHQPEPMKEAAAAGGGGRRGESGKLRFVRSDREETFDLHELLRSSAEVLGSGTFGSSYKAVLSEGPAMVVKRFRHMNNVGKEEFYEHMKRLGDLSHPNLLPLVAFYYRKEEKLLVSDFVDNGSLASHLHGKRRPGEPGLSWPTRLKIIKGVAKGLGFLYKELPDLPLPHGHLKSSNVLVDHAFQPVLTDYALSPVVNRDQAQGVMVAYKSPEFIQTGRTTGKTDVWSLGILILELLTGKFPANYLRQGRGAAANADLAAWVNSVVREEWTGEVFDKDMKGTKNGEGEMLKLLKIGMCCCEWNVERRWDLREALSKIEELKEREEGCENDEEYCSSDGDLYSSRAMTDEGFSFSVTA</sequence>
<dbReference type="Gene3D" id="3.30.200.20">
    <property type="entry name" value="Phosphorylase Kinase, domain 1"/>
    <property type="match status" value="1"/>
</dbReference>
<dbReference type="SUPFAM" id="SSF56112">
    <property type="entry name" value="Protein kinase-like (PK-like)"/>
    <property type="match status" value="1"/>
</dbReference>
<dbReference type="Gene3D" id="3.80.10.10">
    <property type="entry name" value="Ribonuclease Inhibitor"/>
    <property type="match status" value="2"/>
</dbReference>